<comment type="similarity">
    <text evidence="1">Belongs to the AAA ATPase family.</text>
</comment>
<organism evidence="5 6">
    <name type="scientific">Burkholderia gladioli (strain BSR3)</name>
    <dbReference type="NCBI Taxonomy" id="999541"/>
    <lineage>
        <taxon>Bacteria</taxon>
        <taxon>Pseudomonadati</taxon>
        <taxon>Pseudomonadota</taxon>
        <taxon>Betaproteobacteria</taxon>
        <taxon>Burkholderiales</taxon>
        <taxon>Burkholderiaceae</taxon>
        <taxon>Burkholderia</taxon>
    </lineage>
</organism>
<reference evidence="5 6" key="1">
    <citation type="journal article" date="2011" name="J. Bacteriol.">
        <title>Complete genome sequence of Burkholderia gladioli BSR3.</title>
        <authorList>
            <person name="Seo Y.S."/>
            <person name="Lim J."/>
            <person name="Choi B.S."/>
            <person name="Kim H."/>
            <person name="Goo E."/>
            <person name="Lee B."/>
            <person name="Lim J.S."/>
            <person name="Choi I.Y."/>
            <person name="Moon J.S."/>
            <person name="Kim J."/>
            <person name="Hwang I."/>
        </authorList>
    </citation>
    <scope>NUCLEOTIDE SEQUENCE [LARGE SCALE GENOMIC DNA]</scope>
    <source>
        <strain evidence="6">BSR3</strain>
    </source>
</reference>
<dbReference type="Gene3D" id="3.40.50.300">
    <property type="entry name" value="P-loop containing nucleotide triphosphate hydrolases"/>
    <property type="match status" value="1"/>
</dbReference>
<dbReference type="RefSeq" id="WP_013699836.1">
    <property type="nucleotide sequence ID" value="NC_015382.1"/>
</dbReference>
<geneLocation type="plasmid" evidence="5 6">
    <name>bgla_1p</name>
</geneLocation>
<protein>
    <submittedName>
        <fullName evidence="5">ATPase central domain-containing protein</fullName>
    </submittedName>
</protein>
<keyword evidence="3" id="KW-0067">ATP-binding</keyword>
<dbReference type="CDD" id="cd19481">
    <property type="entry name" value="RecA-like_protease"/>
    <property type="match status" value="1"/>
</dbReference>
<dbReference type="Proteomes" id="UP000008316">
    <property type="component" value="Plasmid bgla_1p"/>
</dbReference>
<accession>F2LRZ9</accession>
<dbReference type="EMBL" id="CP002601">
    <property type="protein sequence ID" value="AEA65454.1"/>
    <property type="molecule type" value="Genomic_DNA"/>
</dbReference>
<evidence type="ECO:0000256" key="2">
    <source>
        <dbReference type="ARBA" id="ARBA00022741"/>
    </source>
</evidence>
<feature type="domain" description="AAA+ ATPase" evidence="4">
    <location>
        <begin position="494"/>
        <end position="634"/>
    </location>
</feature>
<dbReference type="InterPro" id="IPR050221">
    <property type="entry name" value="26S_Proteasome_ATPase"/>
</dbReference>
<dbReference type="InterPro" id="IPR003593">
    <property type="entry name" value="AAA+_ATPase"/>
</dbReference>
<dbReference type="SUPFAM" id="SSF52540">
    <property type="entry name" value="P-loop containing nucleoside triphosphate hydrolases"/>
    <property type="match status" value="1"/>
</dbReference>
<evidence type="ECO:0000259" key="4">
    <source>
        <dbReference type="SMART" id="SM00382"/>
    </source>
</evidence>
<keyword evidence="2" id="KW-0547">Nucleotide-binding</keyword>
<dbReference type="SMART" id="SM00382">
    <property type="entry name" value="AAA"/>
    <property type="match status" value="1"/>
</dbReference>
<evidence type="ECO:0000313" key="6">
    <source>
        <dbReference type="Proteomes" id="UP000008316"/>
    </source>
</evidence>
<sequence>MTDLQDYLTNQYPSDTRDIDEVEQILVSVAEVYRLEFDPSAAWPYEIRASKDVGSRADARTWKAPSQSTTAMILNALLRFGGHFDTVDTSPGGIKRNVFAIASGDEGLPAQNGTQNNSLQAVVMGAGAILSSAVRPSGTASTFSTTYGENDIFTLAWVAEVASANWKGIYRYEKAATAPAEWETIAKQVASTVLNKARGWLRNPNMFTELLNPGDERDATGSQAKVQPHAFTVLRLVQALQRLSAHLVANQVQDCFTGCYQYFERLLHQQLSFSSIPDSRFDPAELMFCLEGMLICRENTVDRTVFDRVISVLSEVQKQSPYWRPVKPFLTTSKGYALFPVSVEIANSLMRACALLDGDSLQDTYGSRCVGLLRRYWQWLRARALRLQRAGGVRIGWHSEHVNDPEVIHLWETSQVMEFLLSFRNALHRHVARTTLVLSRFTEKTPKVSSWDAVTESHEAVNPDNGIGKESRLSIYRRIRKDFIGPWTGEGGDPNFSMLLYGPPGTGKTTVASGLAAALKRRFITITVSDFLAEGGAQLEARAKDIFTVLMVQPDCVVLFDEIDHFLLDRDSERYGKQDTVFQFMTPGMLTKLNDLRRRQRCLFVVATNYEDRIDAAIKRTGRIDRKYLVLPPDADKRKYFIQQWIGEAPMNPATNKYEKPLFGEVRVTADQWVTLKRESLFLGFSDIEGAVKDVRDSQPPTFELLAKALKDRARTTSLEAYQSRFNREGSPLPVRETPTQEFLCLLALYCEAHLGRALPPGKPEANETFDLPKDAMSESAIDVVGKCYRVVAVEIEGKEGAAGVVARYAPELNDRATQAVAGVLLRCKPPQEQPQPRPQQ</sequence>
<evidence type="ECO:0000256" key="3">
    <source>
        <dbReference type="ARBA" id="ARBA00022840"/>
    </source>
</evidence>
<keyword evidence="5" id="KW-0614">Plasmid</keyword>
<dbReference type="InterPro" id="IPR027417">
    <property type="entry name" value="P-loop_NTPase"/>
</dbReference>
<keyword evidence="6" id="KW-1185">Reference proteome</keyword>
<dbReference type="HOGENOM" id="CLU_338243_0_0_4"/>
<dbReference type="AlphaFoldDB" id="F2LRZ9"/>
<dbReference type="GO" id="GO:0016887">
    <property type="term" value="F:ATP hydrolysis activity"/>
    <property type="evidence" value="ECO:0007669"/>
    <property type="project" value="InterPro"/>
</dbReference>
<gene>
    <name evidence="5" type="ordered locus">bgla_1p0490</name>
</gene>
<dbReference type="InterPro" id="IPR003959">
    <property type="entry name" value="ATPase_AAA_core"/>
</dbReference>
<dbReference type="GO" id="GO:0005524">
    <property type="term" value="F:ATP binding"/>
    <property type="evidence" value="ECO:0007669"/>
    <property type="project" value="UniProtKB-KW"/>
</dbReference>
<name>F2LRZ9_BURGS</name>
<dbReference type="Pfam" id="PF00004">
    <property type="entry name" value="AAA"/>
    <property type="match status" value="1"/>
</dbReference>
<evidence type="ECO:0000313" key="5">
    <source>
        <dbReference type="EMBL" id="AEA65454.1"/>
    </source>
</evidence>
<dbReference type="KEGG" id="bgd:bgla_1p0490"/>
<proteinExistence type="inferred from homology"/>
<dbReference type="PANTHER" id="PTHR23073">
    <property type="entry name" value="26S PROTEASOME REGULATORY SUBUNIT"/>
    <property type="match status" value="1"/>
</dbReference>
<evidence type="ECO:0000256" key="1">
    <source>
        <dbReference type="ARBA" id="ARBA00006914"/>
    </source>
</evidence>